<dbReference type="GO" id="GO:0016798">
    <property type="term" value="F:hydrolase activity, acting on glycosyl bonds"/>
    <property type="evidence" value="ECO:0007669"/>
    <property type="project" value="UniProtKB-KW"/>
</dbReference>
<dbReference type="InterPro" id="IPR013783">
    <property type="entry name" value="Ig-like_fold"/>
</dbReference>
<dbReference type="EMBL" id="CP006721">
    <property type="protein sequence ID" value="AGX44364.1"/>
    <property type="molecule type" value="Genomic_DNA"/>
</dbReference>
<keyword evidence="5" id="KW-0732">Signal</keyword>
<evidence type="ECO:0000259" key="6">
    <source>
        <dbReference type="PROSITE" id="PS50022"/>
    </source>
</evidence>
<feature type="compositionally biased region" description="Low complexity" evidence="4">
    <location>
        <begin position="221"/>
        <end position="244"/>
    </location>
</feature>
<dbReference type="Pfam" id="PF19127">
    <property type="entry name" value="Choline_bind_3"/>
    <property type="match status" value="1"/>
</dbReference>
<evidence type="ECO:0000256" key="3">
    <source>
        <dbReference type="PROSITE-ProRule" id="PRU00591"/>
    </source>
</evidence>
<dbReference type="eggNOG" id="COG3391">
    <property type="taxonomic scope" value="Bacteria"/>
</dbReference>
<feature type="signal peptide" evidence="5">
    <location>
        <begin position="1"/>
        <end position="29"/>
    </location>
</feature>
<proteinExistence type="predicted"/>
<dbReference type="InterPro" id="IPR018337">
    <property type="entry name" value="Cell_wall/Cho-bd_repeat"/>
</dbReference>
<organism evidence="7 8">
    <name type="scientific">Clostridium saccharobutylicum DSM 13864</name>
    <dbReference type="NCBI Taxonomy" id="1345695"/>
    <lineage>
        <taxon>Bacteria</taxon>
        <taxon>Bacillati</taxon>
        <taxon>Bacillota</taxon>
        <taxon>Clostridia</taxon>
        <taxon>Eubacteriales</taxon>
        <taxon>Clostridiaceae</taxon>
        <taxon>Clostridium</taxon>
    </lineage>
</organism>
<dbReference type="Gene3D" id="2.10.270.10">
    <property type="entry name" value="Cholin Binding"/>
    <property type="match status" value="1"/>
</dbReference>
<dbReference type="SUPFAM" id="SSF49265">
    <property type="entry name" value="Fibronectin type III"/>
    <property type="match status" value="2"/>
</dbReference>
<gene>
    <name evidence="7" type="ORF">CLSA_c34010</name>
</gene>
<dbReference type="OrthoDB" id="1089471at2"/>
<dbReference type="Pfam" id="PF01473">
    <property type="entry name" value="Choline_bind_1"/>
    <property type="match status" value="2"/>
</dbReference>
<feature type="region of interest" description="Disordered" evidence="4">
    <location>
        <begin position="201"/>
        <end position="253"/>
    </location>
</feature>
<evidence type="ECO:0000313" key="8">
    <source>
        <dbReference type="Proteomes" id="UP000017118"/>
    </source>
</evidence>
<dbReference type="Pfam" id="PF22633">
    <property type="entry name" value="F5_F8_type_C_2"/>
    <property type="match status" value="1"/>
</dbReference>
<feature type="repeat" description="Cell wall-binding" evidence="3">
    <location>
        <begin position="68"/>
        <end position="88"/>
    </location>
</feature>
<dbReference type="Proteomes" id="UP000017118">
    <property type="component" value="Chromosome"/>
</dbReference>
<evidence type="ECO:0000256" key="4">
    <source>
        <dbReference type="SAM" id="MobiDB-lite"/>
    </source>
</evidence>
<accession>U5MU99</accession>
<sequence>MKSKKLKKIIAIAIVSSITSTLMPVAASAEWLQNSTSNWSWTESGEKTTGWKQVEGTWYYFDNNGDMKTGWVQSADSKWYYLNSNGAMKTGWLQELDGKWYKLGSDGAMRTGWVQESDGNWYKLSTSGAMQTGWIQDSDNKWYFASSSGEMQTGVIQVDGKPYVLSQTGDMLVGTNVSTEGNIYTTDANGVIIQGNSSNRGIEFNKKGDPLAQGQGSGDGKQSTTTSNTQSSNTDTTTTKNNDNNSRHHNSSINITKINELNDINVANGTELSKINLPSNVTVKLDNDKEISVPVIWNEGNSNYNKNISGTYTFSGTLKLPSGIKNSSNLKATINVNVGAAGVTKKSLASIRSLPDANVNNGTSLHELSLPRNVRITLSDNTTTSAAVTWDEGTPTYDGSVSGTYTFIGQLALPDDITNPNNLTATVNVNVASANTGDREVLRVRPVSDINVNNGISLEDLDLPNRVHLTLGDNTTTSASVTWDEGTPTYDGSVAGTYIFSGELTLPEGITNPNNLKAIAQVNVASAEMEKSVIGINPIQDVNVSNGTSLDAANLPSDVIVRLDDNTTTSAAVTWDEGTPTYDESVAGTYIFSGELTLPEGITNPNNLKAIVQVNVAAADTQRSVVSVDTIPNITVNNGTSLDAANLPSDVIVRLDDNTTTSAAVTWNEGTPTYDGEAAGTYRFDGTLTLPEGITNPNNLKATANVIVANPMIATGMTVIVEPKTTPEDGRLMLTVTPEAEDANHKVYYRILDGQPTPMNVGAVINPTDWTELSDTLPHEISAENGMYVEVVEVTTDDNKVTKWGKSSETNDGYVAPTVPTAKVSNLAFTDTDVNANEMGGTLTWTAPTDESNVTSYAVYSSTDGTTKGEQIGRDVAVGTNQLVIPADTEYTPYVIVVAKNAVGEAECANYSSVRVTDVALTAPTVTVWDLTFTDADTDTNQIGGILRWTEPTDVSNVTSYAVYTSVDGRTKGGQIGEDVPVGTNQLVIPENTLYTPHIIVVTKNAAGESRFFTGILVRDLAPTVPTAKVSNLAFTDTDNDSRQMGGTLTWNAPTDESNVTGYAVYASTDGTTKGAQIGSDVSKGTNQLVISADTEYTPYIIVVAKNAIGEAVSSNYAKIGVTDVMPTAVKVSNDSVTGATAGDAKITGLISGRAYKITDNSTGISEYTKADGTLTADVSQESALGEGITEITGLTNGTTYKVEEIKVNSVAQLNDITVVNGTQLDSLELPNKVSITLSENRVIDAGITWDIASANYYGDIDGTYTFNGTIALPIGVINPSNFNTKVNVIVSKNITLNKTATANSWNLQVEEAPSKAFDGYTNTKWCSTKPGDNWLELDLGKSYEIGRWVVKHAHAGNEPATWNTSDFKLQKRSDDGLSWIDVDSVTGNTADITDRNVNPFTARYVRLYVTNPVQPGEWAVARIDEFELYKDQNPTVPTVKVSNLAFTDTDNDSRQIGGTLTWNAPTDESNVTSYAVYASTDGTTKGVQIGSDVLKGTNQLVIPQNTAYTTNMIVVAKNATGEAAQANYANIRVMDVAPTLTAPTLVAQSNANVDNDIEITFTDNEAWRNAVTDVQIDGQSVGTGNWTLSAGKLTLTTHKAGNKKIKVIATGYTDAIITQYIAFDNLSIDKSTVKVVPNDQLPNGEVLAAGHTSTVTITAKDKYDNPISNKQFKLDMNVTNKNSSTREAYTINNILLNGFQASYSARLGLDSTNDDGESSFEISIPNQVDAEDGFTIDIKDKDTNSQIGQRISFFD</sequence>
<dbReference type="eggNOG" id="COG3291">
    <property type="taxonomic scope" value="Bacteria"/>
</dbReference>
<protein>
    <submittedName>
        <fullName evidence="7">Putative cell wall binding protein</fullName>
    </submittedName>
</protein>
<dbReference type="RefSeq" id="WP_022747503.1">
    <property type="nucleotide sequence ID" value="NC_022571.1"/>
</dbReference>
<evidence type="ECO:0000256" key="1">
    <source>
        <dbReference type="ARBA" id="ARBA00022737"/>
    </source>
</evidence>
<dbReference type="Pfam" id="PF07550">
    <property type="entry name" value="Shr-like_HID"/>
    <property type="match status" value="1"/>
</dbReference>
<dbReference type="SUPFAM" id="SSF49785">
    <property type="entry name" value="Galactose-binding domain-like"/>
    <property type="match status" value="1"/>
</dbReference>
<dbReference type="PROSITE" id="PS51170">
    <property type="entry name" value="CW"/>
    <property type="match status" value="5"/>
</dbReference>
<feature type="repeat" description="Cell wall-binding" evidence="3">
    <location>
        <begin position="110"/>
        <end position="130"/>
    </location>
</feature>
<keyword evidence="2" id="KW-0326">Glycosidase</keyword>
<reference evidence="7 8" key="1">
    <citation type="journal article" date="2013" name="Genome Announc.">
        <title>Complete Genome Sequence of the Solvent Producer Clostridium saccharobutylicum NCP262 (DSM 13864).</title>
        <authorList>
            <person name="Poehlein A."/>
            <person name="Hartwich K."/>
            <person name="Krabben P."/>
            <person name="Ehrenreich A."/>
            <person name="Liebl W."/>
            <person name="Durre P."/>
            <person name="Gottschalk G."/>
            <person name="Daniel R."/>
        </authorList>
    </citation>
    <scope>NUCLEOTIDE SEQUENCE [LARGE SCALE GENOMIC DNA]</scope>
    <source>
        <strain evidence="7">DSM 13864</strain>
    </source>
</reference>
<keyword evidence="1" id="KW-0677">Repeat</keyword>
<dbReference type="GeneID" id="55476858"/>
<dbReference type="Gene3D" id="2.10.270.20">
    <property type="match status" value="1"/>
</dbReference>
<dbReference type="InterPro" id="IPR036116">
    <property type="entry name" value="FN3_sf"/>
</dbReference>
<feature type="chain" id="PRO_5004662703" evidence="5">
    <location>
        <begin position="30"/>
        <end position="1756"/>
    </location>
</feature>
<dbReference type="PATRIC" id="fig|1345695.3.peg.3383"/>
<dbReference type="CDD" id="cd00063">
    <property type="entry name" value="FN3"/>
    <property type="match status" value="1"/>
</dbReference>
<dbReference type="InterPro" id="IPR011081">
    <property type="entry name" value="Big_4"/>
</dbReference>
<evidence type="ECO:0000313" key="7">
    <source>
        <dbReference type="EMBL" id="AGX44364.1"/>
    </source>
</evidence>
<evidence type="ECO:0000256" key="2">
    <source>
        <dbReference type="ARBA" id="ARBA00023295"/>
    </source>
</evidence>
<dbReference type="InterPro" id="IPR000421">
    <property type="entry name" value="FA58C"/>
</dbReference>
<dbReference type="InterPro" id="IPR008979">
    <property type="entry name" value="Galactose-bd-like_sf"/>
</dbReference>
<dbReference type="InterPro" id="IPR011432">
    <property type="entry name" value="Shr-like_HID"/>
</dbReference>
<evidence type="ECO:0000256" key="5">
    <source>
        <dbReference type="SAM" id="SignalP"/>
    </source>
</evidence>
<dbReference type="HOGENOM" id="CLU_239214_0_0_9"/>
<dbReference type="SUPFAM" id="SSF69360">
    <property type="entry name" value="Cell wall binding repeat"/>
    <property type="match status" value="1"/>
</dbReference>
<name>U5MU99_CLOSA</name>
<keyword evidence="2" id="KW-0378">Hydrolase</keyword>
<dbReference type="InterPro" id="IPR003961">
    <property type="entry name" value="FN3_dom"/>
</dbReference>
<feature type="repeat" description="Cell wall-binding" evidence="3">
    <location>
        <begin position="89"/>
        <end position="109"/>
    </location>
</feature>
<dbReference type="KEGG" id="csb:CLSA_c34010"/>
<dbReference type="Gene3D" id="2.60.40.10">
    <property type="entry name" value="Immunoglobulins"/>
    <property type="match status" value="2"/>
</dbReference>
<feature type="repeat" description="Cell wall-binding" evidence="3">
    <location>
        <begin position="131"/>
        <end position="151"/>
    </location>
</feature>
<feature type="domain" description="F5/8 type C" evidence="6">
    <location>
        <begin position="1277"/>
        <end position="1432"/>
    </location>
</feature>
<feature type="repeat" description="Cell wall-binding" evidence="3">
    <location>
        <begin position="48"/>
        <end position="67"/>
    </location>
</feature>
<dbReference type="eggNOG" id="COG5263">
    <property type="taxonomic scope" value="Bacteria"/>
</dbReference>
<keyword evidence="8" id="KW-1185">Reference proteome</keyword>
<dbReference type="PROSITE" id="PS50022">
    <property type="entry name" value="FA58C_3"/>
    <property type="match status" value="1"/>
</dbReference>
<dbReference type="Gene3D" id="2.60.120.260">
    <property type="entry name" value="Galactose-binding domain-like"/>
    <property type="match status" value="1"/>
</dbReference>
<dbReference type="Pfam" id="PF07532">
    <property type="entry name" value="Big_4"/>
    <property type="match status" value="6"/>
</dbReference>